<dbReference type="PANTHER" id="PTHR19325:SF537">
    <property type="entry name" value="FURROWED, ISOFORM A"/>
    <property type="match status" value="1"/>
</dbReference>
<feature type="disulfide bond" evidence="6">
    <location>
        <begin position="518"/>
        <end position="545"/>
    </location>
</feature>
<feature type="domain" description="Sushi" evidence="9">
    <location>
        <begin position="408"/>
        <end position="487"/>
    </location>
</feature>
<dbReference type="SUPFAM" id="SSF57535">
    <property type="entry name" value="Complement control module/SCR domain"/>
    <property type="match status" value="10"/>
</dbReference>
<evidence type="ECO:0000313" key="11">
    <source>
        <dbReference type="Proteomes" id="UP000410492"/>
    </source>
</evidence>
<keyword evidence="2" id="KW-0732">Signal</keyword>
<feature type="disulfide bond" evidence="6">
    <location>
        <begin position="82"/>
        <end position="109"/>
    </location>
</feature>
<evidence type="ECO:0000256" key="1">
    <source>
        <dbReference type="ARBA" id="ARBA00022659"/>
    </source>
</evidence>
<feature type="disulfide bond" evidence="6">
    <location>
        <begin position="378"/>
        <end position="405"/>
    </location>
</feature>
<keyword evidence="1 6" id="KW-0768">Sushi</keyword>
<feature type="disulfide bond" evidence="6">
    <location>
        <begin position="260"/>
        <end position="287"/>
    </location>
</feature>
<evidence type="ECO:0000256" key="3">
    <source>
        <dbReference type="ARBA" id="ARBA00022737"/>
    </source>
</evidence>
<feature type="disulfide bond" evidence="6">
    <location>
        <begin position="142"/>
        <end position="169"/>
    </location>
</feature>
<feature type="domain" description="Sushi" evidence="9">
    <location>
        <begin position="606"/>
        <end position="664"/>
    </location>
</feature>
<feature type="domain" description="Sushi" evidence="9">
    <location>
        <begin position="172"/>
        <end position="229"/>
    </location>
</feature>
<keyword evidence="3" id="KW-0677">Repeat</keyword>
<dbReference type="PROSITE" id="PS00615">
    <property type="entry name" value="C_TYPE_LECTIN_1"/>
    <property type="match status" value="1"/>
</dbReference>
<dbReference type="InterPro" id="IPR016187">
    <property type="entry name" value="CTDL_fold"/>
</dbReference>
<name>A0A653BWW9_CALMS</name>
<feature type="domain" description="Sushi" evidence="9">
    <location>
        <begin position="348"/>
        <end position="407"/>
    </location>
</feature>
<keyword evidence="5" id="KW-0325">Glycoprotein</keyword>
<feature type="domain" description="Sushi" evidence="9">
    <location>
        <begin position="230"/>
        <end position="289"/>
    </location>
</feature>
<feature type="region of interest" description="Disordered" evidence="7">
    <location>
        <begin position="752"/>
        <end position="773"/>
    </location>
</feature>
<feature type="disulfide bond" evidence="6">
    <location>
        <begin position="458"/>
        <end position="485"/>
    </location>
</feature>
<evidence type="ECO:0000259" key="9">
    <source>
        <dbReference type="PROSITE" id="PS50923"/>
    </source>
</evidence>
<proteinExistence type="predicted"/>
<dbReference type="AlphaFoldDB" id="A0A653BWW9"/>
<dbReference type="Gene3D" id="3.10.100.10">
    <property type="entry name" value="Mannose-Binding Protein A, subunit A"/>
    <property type="match status" value="1"/>
</dbReference>
<dbReference type="SUPFAM" id="SSF56436">
    <property type="entry name" value="C-type lectin-like"/>
    <property type="match status" value="1"/>
</dbReference>
<sequence>LGEVVQRPTWGRDQPNNYNGEQNCVVLDGGRDWLWNDVGCSLDYLHWICQYGPLNCGSPDKNVNTTIKGADFSVGSKIEYSCPPGNVLIGDKVRTCEKNAAWTGNAPTCRYVDCGQPPKLVNGTVSLVNESTTYGAKLLYTCNENYTLVGEEIQVCKKDGKWSGTVPKCLFSICQEPPSVHGGMIKVSGYKVGDTATYDCLTGYVMFGMEKLRCGLGGEWVGKPPFCKYVDCGFPPDIEYGKYDLKNGTTIVGSIVEYTCIDDYWLDGERLQRCTREGKWTADAPVCQLITCDEPEVPPGSYVIGYDFNVHSKIEYHCETGHLLIGKSSHVCEKTGEWSDTVPVCEFIDCGKVPPLNNGNVEYINGTTYLKSEVRYTCNKNFKLIGTPKRICQENKQWSEDTPKCEEIRCPEPVIPEHGVISVTGNDRLYGRTLIKTADSSHIGATSYKVGASLKYRCGRGYKVVGEALSTCENTGSWSGDVPQCIYVDCGEPEKLQHGHVVLPTNATFYGVLALYACIENYELEGVSRRLCQENGTWSSDAPKCREIQCKEPKANKGVLYKVESRSIGGTVKYHCPKGYLIQGNSTRTCLKTGSWSGIAPDCKPRNCSYPKDIENGRIIVINGTTYNSAIEYHCIPNFVREGPYLRKCMENGEWSGDEPACKVAANETRDTSQIGTGIGIGAGVLVFLLVLLGAIYFKLRKPVAVKNTENVEEAERKEDKSAAVMSYATLSDRNGHANLYENIREENLYDAPYEERRRRDSGVYEPEPGGNDNFITINGITVR</sequence>
<keyword evidence="8" id="KW-1133">Transmembrane helix</keyword>
<dbReference type="SMART" id="SM00032">
    <property type="entry name" value="CCP"/>
    <property type="match status" value="10"/>
</dbReference>
<gene>
    <name evidence="10" type="ORF">CALMAC_LOCUS4406</name>
</gene>
<dbReference type="InterPro" id="IPR016186">
    <property type="entry name" value="C-type_lectin-like/link_sf"/>
</dbReference>
<protein>
    <recommendedName>
        <fullName evidence="9">Sushi domain-containing protein</fullName>
    </recommendedName>
</protein>
<accession>A0A653BWW9</accession>
<evidence type="ECO:0000256" key="6">
    <source>
        <dbReference type="PROSITE-ProRule" id="PRU00302"/>
    </source>
</evidence>
<feature type="domain" description="Sushi" evidence="9">
    <location>
        <begin position="488"/>
        <end position="547"/>
    </location>
</feature>
<comment type="caution">
    <text evidence="6">Lacks conserved residue(s) required for the propagation of feature annotation.</text>
</comment>
<dbReference type="Pfam" id="PF00084">
    <property type="entry name" value="Sushi"/>
    <property type="match status" value="10"/>
</dbReference>
<evidence type="ECO:0000256" key="8">
    <source>
        <dbReference type="SAM" id="Phobius"/>
    </source>
</evidence>
<dbReference type="InterPro" id="IPR018378">
    <property type="entry name" value="C-type_lectin_CS"/>
</dbReference>
<keyword evidence="4 6" id="KW-1015">Disulfide bond</keyword>
<dbReference type="PANTHER" id="PTHR19325">
    <property type="entry name" value="COMPLEMENT COMPONENT-RELATED SUSHI DOMAIN-CONTAINING"/>
    <property type="match status" value="1"/>
</dbReference>
<organism evidence="10 11">
    <name type="scientific">Callosobruchus maculatus</name>
    <name type="common">Southern cowpea weevil</name>
    <name type="synonym">Pulse bruchid</name>
    <dbReference type="NCBI Taxonomy" id="64391"/>
    <lineage>
        <taxon>Eukaryota</taxon>
        <taxon>Metazoa</taxon>
        <taxon>Ecdysozoa</taxon>
        <taxon>Arthropoda</taxon>
        <taxon>Hexapoda</taxon>
        <taxon>Insecta</taxon>
        <taxon>Pterygota</taxon>
        <taxon>Neoptera</taxon>
        <taxon>Endopterygota</taxon>
        <taxon>Coleoptera</taxon>
        <taxon>Polyphaga</taxon>
        <taxon>Cucujiformia</taxon>
        <taxon>Chrysomeloidea</taxon>
        <taxon>Chrysomelidae</taxon>
        <taxon>Bruchinae</taxon>
        <taxon>Bruchini</taxon>
        <taxon>Callosobruchus</taxon>
    </lineage>
</organism>
<reference evidence="10 11" key="1">
    <citation type="submission" date="2019-01" db="EMBL/GenBank/DDBJ databases">
        <authorList>
            <person name="Sayadi A."/>
        </authorList>
    </citation>
    <scope>NUCLEOTIDE SEQUENCE [LARGE SCALE GENOMIC DNA]</scope>
</reference>
<dbReference type="InterPro" id="IPR050350">
    <property type="entry name" value="Compl-Cell_Adhes-Reg"/>
</dbReference>
<feature type="domain" description="Sushi" evidence="9">
    <location>
        <begin position="548"/>
        <end position="605"/>
    </location>
</feature>
<dbReference type="Gene3D" id="2.10.70.10">
    <property type="entry name" value="Complement Module, domain 1"/>
    <property type="match status" value="10"/>
</dbReference>
<dbReference type="InterPro" id="IPR035976">
    <property type="entry name" value="Sushi/SCR/CCP_sf"/>
</dbReference>
<dbReference type="OrthoDB" id="406096at2759"/>
<keyword evidence="8" id="KW-0472">Membrane</keyword>
<feature type="disulfide bond" evidence="6">
    <location>
        <begin position="635"/>
        <end position="662"/>
    </location>
</feature>
<feature type="disulfide bond" evidence="6">
    <location>
        <begin position="576"/>
        <end position="603"/>
    </location>
</feature>
<feature type="transmembrane region" description="Helical" evidence="8">
    <location>
        <begin position="675"/>
        <end position="698"/>
    </location>
</feature>
<evidence type="ECO:0000256" key="5">
    <source>
        <dbReference type="ARBA" id="ARBA00023180"/>
    </source>
</evidence>
<keyword evidence="8" id="KW-0812">Transmembrane</keyword>
<evidence type="ECO:0000313" key="10">
    <source>
        <dbReference type="EMBL" id="VEN40128.1"/>
    </source>
</evidence>
<feature type="domain" description="Sushi" evidence="9">
    <location>
        <begin position="290"/>
        <end position="347"/>
    </location>
</feature>
<evidence type="ECO:0000256" key="4">
    <source>
        <dbReference type="ARBA" id="ARBA00023157"/>
    </source>
</evidence>
<feature type="disulfide bond" evidence="6">
    <location>
        <begin position="318"/>
        <end position="345"/>
    </location>
</feature>
<feature type="domain" description="Sushi" evidence="9">
    <location>
        <begin position="112"/>
        <end position="171"/>
    </location>
</feature>
<feature type="domain" description="Sushi" evidence="9">
    <location>
        <begin position="54"/>
        <end position="111"/>
    </location>
</feature>
<feature type="disulfide bond" evidence="6">
    <location>
        <begin position="200"/>
        <end position="227"/>
    </location>
</feature>
<dbReference type="Proteomes" id="UP000410492">
    <property type="component" value="Unassembled WGS sequence"/>
</dbReference>
<dbReference type="PROSITE" id="PS50923">
    <property type="entry name" value="SUSHI"/>
    <property type="match status" value="10"/>
</dbReference>
<dbReference type="EMBL" id="CAACVG010006347">
    <property type="protein sequence ID" value="VEN40128.1"/>
    <property type="molecule type" value="Genomic_DNA"/>
</dbReference>
<feature type="non-terminal residue" evidence="10">
    <location>
        <position position="1"/>
    </location>
</feature>
<dbReference type="InterPro" id="IPR000436">
    <property type="entry name" value="Sushi_SCR_CCP_dom"/>
</dbReference>
<feature type="compositionally biased region" description="Basic and acidic residues" evidence="7">
    <location>
        <begin position="752"/>
        <end position="763"/>
    </location>
</feature>
<dbReference type="CDD" id="cd00033">
    <property type="entry name" value="CCP"/>
    <property type="match status" value="10"/>
</dbReference>
<evidence type="ECO:0000256" key="2">
    <source>
        <dbReference type="ARBA" id="ARBA00022729"/>
    </source>
</evidence>
<keyword evidence="11" id="KW-1185">Reference proteome</keyword>
<evidence type="ECO:0000256" key="7">
    <source>
        <dbReference type="SAM" id="MobiDB-lite"/>
    </source>
</evidence>